<evidence type="ECO:0000256" key="1">
    <source>
        <dbReference type="SAM" id="MobiDB-lite"/>
    </source>
</evidence>
<feature type="compositionally biased region" description="Polar residues" evidence="1">
    <location>
        <begin position="1"/>
        <end position="12"/>
    </location>
</feature>
<sequence>MATPATFSNPARETQDLQNEKHKKAYQQGHDVESIPANSFPKDVEEGAQSKAHSTHTDEQTLSVHALTEDAEDARDPNIVDWDGPSDPANPQNWPASKK</sequence>
<dbReference type="Proteomes" id="UP000800096">
    <property type="component" value="Unassembled WGS sequence"/>
</dbReference>
<keyword evidence="3" id="KW-1185">Reference proteome</keyword>
<protein>
    <submittedName>
        <fullName evidence="2">Uncharacterized protein</fullName>
    </submittedName>
</protein>
<dbReference type="EMBL" id="ML979132">
    <property type="protein sequence ID" value="KAF1920047.1"/>
    <property type="molecule type" value="Genomic_DNA"/>
</dbReference>
<evidence type="ECO:0000313" key="3">
    <source>
        <dbReference type="Proteomes" id="UP000800096"/>
    </source>
</evidence>
<proteinExistence type="predicted"/>
<name>A0A6A5R1R3_AMPQU</name>
<feature type="compositionally biased region" description="Polar residues" evidence="1">
    <location>
        <begin position="89"/>
        <end position="99"/>
    </location>
</feature>
<evidence type="ECO:0000313" key="2">
    <source>
        <dbReference type="EMBL" id="KAF1920047.1"/>
    </source>
</evidence>
<organism evidence="2 3">
    <name type="scientific">Ampelomyces quisqualis</name>
    <name type="common">Powdery mildew agent</name>
    <dbReference type="NCBI Taxonomy" id="50730"/>
    <lineage>
        <taxon>Eukaryota</taxon>
        <taxon>Fungi</taxon>
        <taxon>Dikarya</taxon>
        <taxon>Ascomycota</taxon>
        <taxon>Pezizomycotina</taxon>
        <taxon>Dothideomycetes</taxon>
        <taxon>Pleosporomycetidae</taxon>
        <taxon>Pleosporales</taxon>
        <taxon>Pleosporineae</taxon>
        <taxon>Phaeosphaeriaceae</taxon>
        <taxon>Ampelomyces</taxon>
    </lineage>
</organism>
<dbReference type="AlphaFoldDB" id="A0A6A5R1R3"/>
<accession>A0A6A5R1R3</accession>
<dbReference type="OrthoDB" id="5296287at2759"/>
<feature type="region of interest" description="Disordered" evidence="1">
    <location>
        <begin position="1"/>
        <end position="99"/>
    </location>
</feature>
<gene>
    <name evidence="2" type="ORF">BDU57DRAFT_533863</name>
</gene>
<reference evidence="2" key="1">
    <citation type="journal article" date="2020" name="Stud. Mycol.">
        <title>101 Dothideomycetes genomes: a test case for predicting lifestyles and emergence of pathogens.</title>
        <authorList>
            <person name="Haridas S."/>
            <person name="Albert R."/>
            <person name="Binder M."/>
            <person name="Bloem J."/>
            <person name="Labutti K."/>
            <person name="Salamov A."/>
            <person name="Andreopoulos B."/>
            <person name="Baker S."/>
            <person name="Barry K."/>
            <person name="Bills G."/>
            <person name="Bluhm B."/>
            <person name="Cannon C."/>
            <person name="Castanera R."/>
            <person name="Culley D."/>
            <person name="Daum C."/>
            <person name="Ezra D."/>
            <person name="Gonzalez J."/>
            <person name="Henrissat B."/>
            <person name="Kuo A."/>
            <person name="Liang C."/>
            <person name="Lipzen A."/>
            <person name="Lutzoni F."/>
            <person name="Magnuson J."/>
            <person name="Mondo S."/>
            <person name="Nolan M."/>
            <person name="Ohm R."/>
            <person name="Pangilinan J."/>
            <person name="Park H.-J."/>
            <person name="Ramirez L."/>
            <person name="Alfaro M."/>
            <person name="Sun H."/>
            <person name="Tritt A."/>
            <person name="Yoshinaga Y."/>
            <person name="Zwiers L.-H."/>
            <person name="Turgeon B."/>
            <person name="Goodwin S."/>
            <person name="Spatafora J."/>
            <person name="Crous P."/>
            <person name="Grigoriev I."/>
        </authorList>
    </citation>
    <scope>NUCLEOTIDE SEQUENCE</scope>
    <source>
        <strain evidence="2">HMLAC05119</strain>
    </source>
</reference>